<proteinExistence type="predicted"/>
<sequence>VVMGKKMGKIIRLLLMALVVWLLVGLLYRAGLDVFGEIGALIAFLPDWVRGVLTGLVIVIVILYMFSGDSNGEEAEEW</sequence>
<evidence type="ECO:0000313" key="2">
    <source>
        <dbReference type="EMBL" id="SVA17489.1"/>
    </source>
</evidence>
<keyword evidence="1" id="KW-0472">Membrane</keyword>
<keyword evidence="1" id="KW-1133">Transmembrane helix</keyword>
<reference evidence="2" key="1">
    <citation type="submission" date="2018-05" db="EMBL/GenBank/DDBJ databases">
        <authorList>
            <person name="Lanie J.A."/>
            <person name="Ng W.-L."/>
            <person name="Kazmierczak K.M."/>
            <person name="Andrzejewski T.M."/>
            <person name="Davidsen T.M."/>
            <person name="Wayne K.J."/>
            <person name="Tettelin H."/>
            <person name="Glass J.I."/>
            <person name="Rusch D."/>
            <person name="Podicherti R."/>
            <person name="Tsui H.-C.T."/>
            <person name="Winkler M.E."/>
        </authorList>
    </citation>
    <scope>NUCLEOTIDE SEQUENCE</scope>
</reference>
<gene>
    <name evidence="2" type="ORF">METZ01_LOCUS70343</name>
</gene>
<evidence type="ECO:0000256" key="1">
    <source>
        <dbReference type="SAM" id="Phobius"/>
    </source>
</evidence>
<feature type="non-terminal residue" evidence="2">
    <location>
        <position position="1"/>
    </location>
</feature>
<keyword evidence="1" id="KW-0812">Transmembrane</keyword>
<feature type="transmembrane region" description="Helical" evidence="1">
    <location>
        <begin position="48"/>
        <end position="66"/>
    </location>
</feature>
<name>A0A381TNS8_9ZZZZ</name>
<organism evidence="2">
    <name type="scientific">marine metagenome</name>
    <dbReference type="NCBI Taxonomy" id="408172"/>
    <lineage>
        <taxon>unclassified sequences</taxon>
        <taxon>metagenomes</taxon>
        <taxon>ecological metagenomes</taxon>
    </lineage>
</organism>
<accession>A0A381TNS8</accession>
<protein>
    <submittedName>
        <fullName evidence="2">Uncharacterized protein</fullName>
    </submittedName>
</protein>
<dbReference type="EMBL" id="UINC01004875">
    <property type="protein sequence ID" value="SVA17489.1"/>
    <property type="molecule type" value="Genomic_DNA"/>
</dbReference>
<dbReference type="AlphaFoldDB" id="A0A381TNS8"/>